<evidence type="ECO:0000313" key="7">
    <source>
        <dbReference type="Proteomes" id="UP000604475"/>
    </source>
</evidence>
<keyword evidence="2" id="KW-0597">Phosphoprotein</keyword>
<dbReference type="PANTHER" id="PTHR43081">
    <property type="entry name" value="ADENYLATE CYCLASE, TERMINAL-DIFFERENTIATION SPECIFIC-RELATED"/>
    <property type="match status" value="1"/>
</dbReference>
<dbReference type="AlphaFoldDB" id="A0A937RMM1"/>
<evidence type="ECO:0000256" key="2">
    <source>
        <dbReference type="PROSITE-ProRule" id="PRU00169"/>
    </source>
</evidence>
<dbReference type="SUPFAM" id="SSF52172">
    <property type="entry name" value="CheY-like"/>
    <property type="match status" value="1"/>
</dbReference>
<dbReference type="CDD" id="cd17535">
    <property type="entry name" value="REC_NarL-like"/>
    <property type="match status" value="1"/>
</dbReference>
<dbReference type="SMART" id="SM00044">
    <property type="entry name" value="CYCc"/>
    <property type="match status" value="1"/>
</dbReference>
<dbReference type="GO" id="GO:0000160">
    <property type="term" value="P:phosphorelay signal transduction system"/>
    <property type="evidence" value="ECO:0007669"/>
    <property type="project" value="InterPro"/>
</dbReference>
<reference evidence="6" key="1">
    <citation type="submission" date="2020-12" db="EMBL/GenBank/DDBJ databases">
        <title>Genomic characterization of non-nitrogen-fixing Frankia strains.</title>
        <authorList>
            <person name="Carlos-Shanley C."/>
            <person name="Guerra T."/>
            <person name="Hahn D."/>
        </authorList>
    </citation>
    <scope>NUCLEOTIDE SEQUENCE</scope>
    <source>
        <strain evidence="6">CN6</strain>
    </source>
</reference>
<name>A0A937RMM1_9ACTN</name>
<evidence type="ECO:0000313" key="6">
    <source>
        <dbReference type="EMBL" id="MBL7629183.1"/>
    </source>
</evidence>
<evidence type="ECO:0000259" key="4">
    <source>
        <dbReference type="PROSITE" id="PS50110"/>
    </source>
</evidence>
<dbReference type="RefSeq" id="WP_203005848.1">
    <property type="nucleotide sequence ID" value="NZ_JADWYU010000122.1"/>
</dbReference>
<dbReference type="Proteomes" id="UP000604475">
    <property type="component" value="Unassembled WGS sequence"/>
</dbReference>
<dbReference type="SMART" id="SM00448">
    <property type="entry name" value="REC"/>
    <property type="match status" value="1"/>
</dbReference>
<feature type="modified residue" description="4-aspartylphosphate" evidence="2">
    <location>
        <position position="56"/>
    </location>
</feature>
<feature type="domain" description="Response regulatory" evidence="4">
    <location>
        <begin position="5"/>
        <end position="127"/>
    </location>
</feature>
<dbReference type="SUPFAM" id="SSF55073">
    <property type="entry name" value="Nucleotide cyclase"/>
    <property type="match status" value="1"/>
</dbReference>
<dbReference type="InterPro" id="IPR029787">
    <property type="entry name" value="Nucleotide_cyclase"/>
</dbReference>
<comment type="similarity">
    <text evidence="1">Belongs to the adenylyl cyclase class-3 family.</text>
</comment>
<protein>
    <submittedName>
        <fullName evidence="6">Response regulator</fullName>
    </submittedName>
</protein>
<dbReference type="InterPro" id="IPR001054">
    <property type="entry name" value="A/G_cyclase"/>
</dbReference>
<dbReference type="GO" id="GO:0004016">
    <property type="term" value="F:adenylate cyclase activity"/>
    <property type="evidence" value="ECO:0007669"/>
    <property type="project" value="UniProtKB-ARBA"/>
</dbReference>
<comment type="caution">
    <text evidence="6">The sequence shown here is derived from an EMBL/GenBank/DDBJ whole genome shotgun (WGS) entry which is preliminary data.</text>
</comment>
<dbReference type="Gene3D" id="3.30.70.1230">
    <property type="entry name" value="Nucleotide cyclase"/>
    <property type="match status" value="1"/>
</dbReference>
<dbReference type="Pfam" id="PF00211">
    <property type="entry name" value="Guanylate_cyc"/>
    <property type="match status" value="1"/>
</dbReference>
<dbReference type="CDD" id="cd07302">
    <property type="entry name" value="CHD"/>
    <property type="match status" value="1"/>
</dbReference>
<dbReference type="InterPro" id="IPR058245">
    <property type="entry name" value="NreC/VraR/RcsB-like_REC"/>
</dbReference>
<organism evidence="6 7">
    <name type="scientific">Frankia nepalensis</name>
    <dbReference type="NCBI Taxonomy" id="1836974"/>
    <lineage>
        <taxon>Bacteria</taxon>
        <taxon>Bacillati</taxon>
        <taxon>Actinomycetota</taxon>
        <taxon>Actinomycetes</taxon>
        <taxon>Frankiales</taxon>
        <taxon>Frankiaceae</taxon>
        <taxon>Frankia</taxon>
    </lineage>
</organism>
<dbReference type="InterPro" id="IPR001789">
    <property type="entry name" value="Sig_transdc_resp-reg_receiver"/>
</dbReference>
<dbReference type="PANTHER" id="PTHR43081:SF1">
    <property type="entry name" value="ADENYLATE CYCLASE, TERMINAL-DIFFERENTIATION SPECIFIC"/>
    <property type="match status" value="1"/>
</dbReference>
<dbReference type="GO" id="GO:0009190">
    <property type="term" value="P:cyclic nucleotide biosynthetic process"/>
    <property type="evidence" value="ECO:0007669"/>
    <property type="project" value="InterPro"/>
</dbReference>
<dbReference type="EMBL" id="JAEACQ010000218">
    <property type="protein sequence ID" value="MBL7629183.1"/>
    <property type="molecule type" value="Genomic_DNA"/>
</dbReference>
<evidence type="ECO:0000259" key="5">
    <source>
        <dbReference type="PROSITE" id="PS50125"/>
    </source>
</evidence>
<accession>A0A937RMM1</accession>
<dbReference type="InterPro" id="IPR011006">
    <property type="entry name" value="CheY-like_superfamily"/>
</dbReference>
<feature type="region of interest" description="Disordered" evidence="3">
    <location>
        <begin position="500"/>
        <end position="525"/>
    </location>
</feature>
<feature type="domain" description="Guanylate cyclase" evidence="5">
    <location>
        <begin position="255"/>
        <end position="387"/>
    </location>
</feature>
<dbReference type="PROSITE" id="PS50125">
    <property type="entry name" value="GUANYLATE_CYCLASE_2"/>
    <property type="match status" value="1"/>
</dbReference>
<evidence type="ECO:0000256" key="3">
    <source>
        <dbReference type="SAM" id="MobiDB-lite"/>
    </source>
</evidence>
<proteinExistence type="inferred from homology"/>
<dbReference type="PROSITE" id="PS50110">
    <property type="entry name" value="RESPONSE_REGULATORY"/>
    <property type="match status" value="1"/>
</dbReference>
<gene>
    <name evidence="6" type="ORF">I7412_18855</name>
</gene>
<keyword evidence="7" id="KW-1185">Reference proteome</keyword>
<dbReference type="Pfam" id="PF00072">
    <property type="entry name" value="Response_reg"/>
    <property type="match status" value="1"/>
</dbReference>
<dbReference type="InterPro" id="IPR050697">
    <property type="entry name" value="Adenylyl/Guanylyl_Cyclase_3/4"/>
</dbReference>
<dbReference type="Gene3D" id="3.40.50.2300">
    <property type="match status" value="1"/>
</dbReference>
<sequence length="525" mass="54773">MEQIGVLLADDNLIVRAGVRALLDRVPGVTVVGVAADRDELVQLAHDHRPQVVVTDIRMPPTFTDEGIDAAREIREHAPGTGVVLLSQYDEPEYAVGLLAGADAGGCAYLLKERLADPELLVRAIREVAAGASMLDPQIVAAVLSPVRDAADLTDDQERLLREVAEGRSIRAIAESRGDTPAAVNAAIDTTLLRLAQGASNGRAGALRQLRMLHAALVRRDQEGEALSRLLPGGLAEKLRADAGAGQRTERLVVTVLMSDIRGYTTIAERTDPIVLAGLLDAHRREMNAAILSEGGTVLQYAGDAVIAVFGAPNPCDDHQTSATRAAATMHARQRALNFRWELEGLAPFGLGIGVSTGEVAAALLGSEARREYTLVGDTMNLAARLQAFAQPGQTVLSEPTALALPPAAAAALIPLPPLTVKGRAGAVSAYLADERVTTADVAARFGPAPVRVPAPAVPSVAGPAGRLAPAEPVRLPIPEPTPAGAAAHVVVGARPAVSRPAASSHPFSPRPRPRVTASLPTRCT</sequence>
<evidence type="ECO:0000256" key="1">
    <source>
        <dbReference type="ARBA" id="ARBA00005381"/>
    </source>
</evidence>